<dbReference type="InterPro" id="IPR001387">
    <property type="entry name" value="Cro/C1-type_HTH"/>
</dbReference>
<comment type="caution">
    <text evidence="2">The sequence shown here is derived from an EMBL/GenBank/DDBJ whole genome shotgun (WGS) entry which is preliminary data.</text>
</comment>
<name>A0A9W6P9A9_9ACTN</name>
<dbReference type="PROSITE" id="PS50943">
    <property type="entry name" value="HTH_CROC1"/>
    <property type="match status" value="1"/>
</dbReference>
<protein>
    <submittedName>
        <fullName evidence="2">Transcriptional regulator</fullName>
    </submittedName>
</protein>
<proteinExistence type="predicted"/>
<dbReference type="Pfam" id="PF13560">
    <property type="entry name" value="HTH_31"/>
    <property type="match status" value="1"/>
</dbReference>
<dbReference type="SUPFAM" id="SSF47413">
    <property type="entry name" value="lambda repressor-like DNA-binding domains"/>
    <property type="match status" value="1"/>
</dbReference>
<dbReference type="RefSeq" id="WP_432707515.1">
    <property type="nucleotide sequence ID" value="NZ_BSQG01000010.1"/>
</dbReference>
<dbReference type="SMART" id="SM00530">
    <property type="entry name" value="HTH_XRE"/>
    <property type="match status" value="1"/>
</dbReference>
<gene>
    <name evidence="2" type="ORF">Nans01_43410</name>
</gene>
<dbReference type="Proteomes" id="UP001165092">
    <property type="component" value="Unassembled WGS sequence"/>
</dbReference>
<organism evidence="2 3">
    <name type="scientific">Nocardiopsis ansamitocini</name>
    <dbReference type="NCBI Taxonomy" id="1670832"/>
    <lineage>
        <taxon>Bacteria</taxon>
        <taxon>Bacillati</taxon>
        <taxon>Actinomycetota</taxon>
        <taxon>Actinomycetes</taxon>
        <taxon>Streptosporangiales</taxon>
        <taxon>Nocardiopsidaceae</taxon>
        <taxon>Nocardiopsis</taxon>
    </lineage>
</organism>
<dbReference type="EMBL" id="BSQG01000010">
    <property type="protein sequence ID" value="GLU49990.1"/>
    <property type="molecule type" value="Genomic_DNA"/>
</dbReference>
<evidence type="ECO:0000313" key="3">
    <source>
        <dbReference type="Proteomes" id="UP001165092"/>
    </source>
</evidence>
<dbReference type="InterPro" id="IPR043917">
    <property type="entry name" value="DUF5753"/>
</dbReference>
<dbReference type="Gene3D" id="1.10.260.40">
    <property type="entry name" value="lambda repressor-like DNA-binding domains"/>
    <property type="match status" value="1"/>
</dbReference>
<dbReference type="InterPro" id="IPR010982">
    <property type="entry name" value="Lambda_DNA-bd_dom_sf"/>
</dbReference>
<keyword evidence="3" id="KW-1185">Reference proteome</keyword>
<reference evidence="2" key="1">
    <citation type="submission" date="2023-02" db="EMBL/GenBank/DDBJ databases">
        <title>Nocardiopsis ansamitocini NBRC 112285.</title>
        <authorList>
            <person name="Ichikawa N."/>
            <person name="Sato H."/>
            <person name="Tonouchi N."/>
        </authorList>
    </citation>
    <scope>NUCLEOTIDE SEQUENCE</scope>
    <source>
        <strain evidence="2">NBRC 112285</strain>
    </source>
</reference>
<evidence type="ECO:0000313" key="2">
    <source>
        <dbReference type="EMBL" id="GLU49990.1"/>
    </source>
</evidence>
<feature type="domain" description="HTH cro/C1-type" evidence="1">
    <location>
        <begin position="17"/>
        <end position="70"/>
    </location>
</feature>
<sequence>MANGPHDHWARFALDARRARELAGITQAQVAKATGWGRSTISSLETGARRPQRAHAEALDRVCDTNGSLLRLWVSLSSSAGDSPSWFRDVLVLEQTTTTIREYQPLLIPGLLQTGAYAHAVIRTGSSWFAPDVVDGLVRTRVQRQALLTRADRPATWFVVDDSAITRMLGGVAVMREQLDHLLRMGCETVRLQVLPSARPTHPGLGGPFRIMSFPDRPPVGYAEHALGGATTDDTRELEYLHLVFGAVQADALSPGDSLEFIRATMEGLPDD</sequence>
<dbReference type="CDD" id="cd00093">
    <property type="entry name" value="HTH_XRE"/>
    <property type="match status" value="1"/>
</dbReference>
<evidence type="ECO:0000259" key="1">
    <source>
        <dbReference type="PROSITE" id="PS50943"/>
    </source>
</evidence>
<dbReference type="AlphaFoldDB" id="A0A9W6P9A9"/>
<accession>A0A9W6P9A9</accession>
<dbReference type="Pfam" id="PF19054">
    <property type="entry name" value="DUF5753"/>
    <property type="match status" value="1"/>
</dbReference>
<dbReference type="GO" id="GO:0003677">
    <property type="term" value="F:DNA binding"/>
    <property type="evidence" value="ECO:0007669"/>
    <property type="project" value="InterPro"/>
</dbReference>